<evidence type="ECO:0000313" key="1">
    <source>
        <dbReference type="EMBL" id="AAU84554.1"/>
    </source>
</evidence>
<proteinExistence type="predicted"/>
<sequence length="126" mass="13998">MTQSFNIPDGISPDELQKHLNNALTADNAITENQFDDIFDEAEDWIQRSATSSSDPLILHKLIMVGIINRMIQFHENVAVRMHEEGEGPGIPWLKDAGKFQAIMNILETIDCGPNDPICTSCGGHH</sequence>
<organism evidence="1">
    <name type="scientific">uncultured organism BAC21E04</name>
    <dbReference type="NCBI Taxonomy" id="382346"/>
    <lineage>
        <taxon>unclassified sequences</taxon>
        <taxon>environmental samples</taxon>
    </lineage>
</organism>
<reference evidence="1" key="1">
    <citation type="journal article" date="2005" name="Environ. Microbiol.">
        <title>Potential photosynthesis gene recombination between Prochlorococcus and Synechococcus via viral intermediates.</title>
        <authorList>
            <person name="Zeidner G."/>
            <person name="Bielawski J.P."/>
            <person name="Shmoish M."/>
            <person name="Scanlan D.J."/>
            <person name="Sabehi G."/>
            <person name="Beja O."/>
        </authorList>
    </citation>
    <scope>NUCLEOTIDE SEQUENCE</scope>
    <source>
        <strain evidence="1">1</strain>
    </source>
</reference>
<accession>Q5Y1B9</accession>
<dbReference type="EMBL" id="AY713439">
    <property type="protein sequence ID" value="AAU84554.1"/>
    <property type="molecule type" value="Genomic_DNA"/>
</dbReference>
<protein>
    <submittedName>
        <fullName evidence="1">Uncharacterized protein</fullName>
    </submittedName>
</protein>
<dbReference type="AlphaFoldDB" id="Q5Y1B9"/>
<name>Q5Y1B9_9ZZZZ</name>